<dbReference type="Proteomes" id="UP000198797">
    <property type="component" value="Unassembled WGS sequence"/>
</dbReference>
<feature type="domain" description="PLOD1-3-like GT" evidence="1">
    <location>
        <begin position="3"/>
        <end position="137"/>
    </location>
</feature>
<evidence type="ECO:0000313" key="2">
    <source>
        <dbReference type="EMBL" id="SCF27476.1"/>
    </source>
</evidence>
<proteinExistence type="predicted"/>
<sequence length="273" mass="30355">MRVITIATDLDHPFLRRLLAPSCEAAGLRLDVLEGNQKGFRPRDKRALLTEYLAEQVAPDELVMFTDAYDTLFLRGADYIRTTYAGFAQRVVFSAESNCWPLGNVGLALHDGPPVRPYPYLNSGGFIGPAGDIVALNTKYPTPPSEHFPLLGRLGTHGVDTDRLHGASDQYYWTLVQLLEPDTVGLDHGAVLFENFAPTVANFCELSRWTSDFRAHGRQAASYRRERTRLESRLQSPSGAAQVHFASALAKTVVLDLLDEGQLPFWLTEVLPR</sequence>
<organism evidence="2 3">
    <name type="scientific">Micromonospora matsumotoense</name>
    <dbReference type="NCBI Taxonomy" id="121616"/>
    <lineage>
        <taxon>Bacteria</taxon>
        <taxon>Bacillati</taxon>
        <taxon>Actinomycetota</taxon>
        <taxon>Actinomycetes</taxon>
        <taxon>Micromonosporales</taxon>
        <taxon>Micromonosporaceae</taxon>
        <taxon>Micromonospora</taxon>
    </lineage>
</organism>
<dbReference type="Pfam" id="PF25342">
    <property type="entry name" value="GT_PLOD"/>
    <property type="match status" value="1"/>
</dbReference>
<dbReference type="CDD" id="cd22997">
    <property type="entry name" value="GT_LH"/>
    <property type="match status" value="1"/>
</dbReference>
<dbReference type="STRING" id="121616.GA0070216_108113"/>
<name>A0A1C4Z3J0_9ACTN</name>
<dbReference type="OrthoDB" id="3346013at2"/>
<protein>
    <recommendedName>
        <fullName evidence="1">PLOD1-3-like GT domain-containing protein</fullName>
    </recommendedName>
</protein>
<dbReference type="EMBL" id="FMCU01000008">
    <property type="protein sequence ID" value="SCF27476.1"/>
    <property type="molecule type" value="Genomic_DNA"/>
</dbReference>
<dbReference type="InterPro" id="IPR057589">
    <property type="entry name" value="GT_PLOD"/>
</dbReference>
<accession>A0A1C4Z3J0</accession>
<evidence type="ECO:0000313" key="3">
    <source>
        <dbReference type="Proteomes" id="UP000198797"/>
    </source>
</evidence>
<reference evidence="3" key="1">
    <citation type="submission" date="2016-06" db="EMBL/GenBank/DDBJ databases">
        <authorList>
            <person name="Varghese N."/>
            <person name="Submissions Spin"/>
        </authorList>
    </citation>
    <scope>NUCLEOTIDE SEQUENCE [LARGE SCALE GENOMIC DNA]</scope>
    <source>
        <strain evidence="3">DSM 44100</strain>
    </source>
</reference>
<dbReference type="AlphaFoldDB" id="A0A1C4Z3J0"/>
<keyword evidence="3" id="KW-1185">Reference proteome</keyword>
<evidence type="ECO:0000259" key="1">
    <source>
        <dbReference type="Pfam" id="PF25342"/>
    </source>
</evidence>
<gene>
    <name evidence="2" type="ORF">GA0070216_108113</name>
</gene>
<dbReference type="RefSeq" id="WP_091247128.1">
    <property type="nucleotide sequence ID" value="NZ_FMCU01000008.1"/>
</dbReference>